<reference evidence="7" key="1">
    <citation type="submission" date="2016-11" db="EMBL/GenBank/DDBJ databases">
        <authorList>
            <person name="Varghese N."/>
            <person name="Submissions S."/>
        </authorList>
    </citation>
    <scope>NUCLEOTIDE SEQUENCE [LARGE SCALE GENOMIC DNA]</scope>
    <source>
        <strain evidence="7">DSM 19858</strain>
    </source>
</reference>
<evidence type="ECO:0000256" key="5">
    <source>
        <dbReference type="SAM" id="Phobius"/>
    </source>
</evidence>
<dbReference type="STRING" id="192903.SAMN04488513_10747"/>
<protein>
    <submittedName>
        <fullName evidence="6">Uncharacterized membrane protein YphA, DoxX/SURF4 family</fullName>
    </submittedName>
</protein>
<evidence type="ECO:0000313" key="6">
    <source>
        <dbReference type="EMBL" id="SHJ66965.1"/>
    </source>
</evidence>
<dbReference type="InterPro" id="IPR032808">
    <property type="entry name" value="DoxX"/>
</dbReference>
<dbReference type="OrthoDB" id="265224at2"/>
<dbReference type="Proteomes" id="UP000184543">
    <property type="component" value="Unassembled WGS sequence"/>
</dbReference>
<evidence type="ECO:0000256" key="1">
    <source>
        <dbReference type="ARBA" id="ARBA00004141"/>
    </source>
</evidence>
<keyword evidence="4 5" id="KW-0472">Membrane</keyword>
<accession>A0A1M6L6Y6</accession>
<evidence type="ECO:0000313" key="7">
    <source>
        <dbReference type="Proteomes" id="UP000184543"/>
    </source>
</evidence>
<comment type="subcellular location">
    <subcellularLocation>
        <location evidence="1">Membrane</location>
        <topology evidence="1">Multi-pass membrane protein</topology>
    </subcellularLocation>
</comment>
<keyword evidence="3 5" id="KW-1133">Transmembrane helix</keyword>
<feature type="transmembrane region" description="Helical" evidence="5">
    <location>
        <begin position="87"/>
        <end position="105"/>
    </location>
</feature>
<name>A0A1M6L6Y6_9FLAO</name>
<evidence type="ECO:0000256" key="3">
    <source>
        <dbReference type="ARBA" id="ARBA00022989"/>
    </source>
</evidence>
<organism evidence="6 7">
    <name type="scientific">Pseudozobellia thermophila</name>
    <dbReference type="NCBI Taxonomy" id="192903"/>
    <lineage>
        <taxon>Bacteria</taxon>
        <taxon>Pseudomonadati</taxon>
        <taxon>Bacteroidota</taxon>
        <taxon>Flavobacteriia</taxon>
        <taxon>Flavobacteriales</taxon>
        <taxon>Flavobacteriaceae</taxon>
        <taxon>Pseudozobellia</taxon>
    </lineage>
</organism>
<dbReference type="AlphaFoldDB" id="A0A1M6L6Y6"/>
<sequence length="161" mass="17908">MPTSNNSPISEHFGKISLLQVSIAIVYLWFGSLKFFNDLSPAEKLAQETIASLTFGLIPPYLSILLLAFLEVGIGLFLLLDLFRKQTLFVALGHMACTFSTLLILNDVSFSHSPFVPTLLGQYVIKNVVIVAALFTIYPRGKKTKAADWGAPPRDNRKCFW</sequence>
<dbReference type="EMBL" id="FQYU01000007">
    <property type="protein sequence ID" value="SHJ66965.1"/>
    <property type="molecule type" value="Genomic_DNA"/>
</dbReference>
<feature type="transmembrane region" description="Helical" evidence="5">
    <location>
        <begin position="61"/>
        <end position="80"/>
    </location>
</feature>
<feature type="transmembrane region" description="Helical" evidence="5">
    <location>
        <begin position="12"/>
        <end position="30"/>
    </location>
</feature>
<gene>
    <name evidence="6" type="ORF">SAMN04488513_10747</name>
</gene>
<evidence type="ECO:0000256" key="2">
    <source>
        <dbReference type="ARBA" id="ARBA00022692"/>
    </source>
</evidence>
<evidence type="ECO:0000256" key="4">
    <source>
        <dbReference type="ARBA" id="ARBA00023136"/>
    </source>
</evidence>
<dbReference type="GO" id="GO:0016020">
    <property type="term" value="C:membrane"/>
    <property type="evidence" value="ECO:0007669"/>
    <property type="project" value="UniProtKB-SubCell"/>
</dbReference>
<keyword evidence="7" id="KW-1185">Reference proteome</keyword>
<proteinExistence type="predicted"/>
<keyword evidence="2 5" id="KW-0812">Transmembrane</keyword>
<dbReference type="Pfam" id="PF07681">
    <property type="entry name" value="DoxX"/>
    <property type="match status" value="1"/>
</dbReference>
<feature type="transmembrane region" description="Helical" evidence="5">
    <location>
        <begin position="120"/>
        <end position="138"/>
    </location>
</feature>
<dbReference type="RefSeq" id="WP_072994810.1">
    <property type="nucleotide sequence ID" value="NZ_FQYU01000007.1"/>
</dbReference>